<feature type="chain" id="PRO_5002973038" description="DUF3108 domain-containing protein" evidence="1">
    <location>
        <begin position="22"/>
        <end position="318"/>
    </location>
</feature>
<name>C6XPI2_HIRBI</name>
<dbReference type="KEGG" id="hba:Hbal_0774"/>
<keyword evidence="1" id="KW-0732">Signal</keyword>
<dbReference type="InterPro" id="IPR021457">
    <property type="entry name" value="DUF3108"/>
</dbReference>
<proteinExistence type="predicted"/>
<evidence type="ECO:0008006" key="4">
    <source>
        <dbReference type="Google" id="ProtNLM"/>
    </source>
</evidence>
<evidence type="ECO:0000256" key="1">
    <source>
        <dbReference type="SAM" id="SignalP"/>
    </source>
</evidence>
<evidence type="ECO:0000313" key="2">
    <source>
        <dbReference type="EMBL" id="ACT58468.1"/>
    </source>
</evidence>
<dbReference type="OrthoDB" id="7630100at2"/>
<feature type="signal peptide" evidence="1">
    <location>
        <begin position="1"/>
        <end position="21"/>
    </location>
</feature>
<reference evidence="3" key="1">
    <citation type="journal article" date="2011" name="J. Bacteriol.">
        <title>Genome sequences of eight morphologically diverse alphaproteobacteria.</title>
        <authorList>
            <consortium name="US DOE Joint Genome Institute"/>
            <person name="Brown P.J."/>
            <person name="Kysela D.T."/>
            <person name="Buechlein A."/>
            <person name="Hemmerich C."/>
            <person name="Brun Y.V."/>
        </authorList>
    </citation>
    <scope>NUCLEOTIDE SEQUENCE [LARGE SCALE GENOMIC DNA]</scope>
    <source>
        <strain evidence="3">ATCC 49814 / DSM 5838 / IFAM 1418</strain>
    </source>
</reference>
<dbReference type="AlphaFoldDB" id="C6XPI2"/>
<sequence>MSRLKTILRTSLISTGLLVWAGISATASPELKTVKNTETHDFVRPIDTIQNGKARKFVVEMEAFVPPTNWLPQIKGGKATISAEVYPDKYNIHTRASVAGIVDWFVNYSSTLISNGDITDTGLQLRHYFAKDDEGRKNRSTEITHDGKTVKVNVIPEHGDLGDPAATLEQKLEAVDPISGLLQLALAPKAASDVPCSGVARVFDGKGRYNIHLENGRHVESIDLKGWKGPAYVCQVRYEELAGYKKKTPEQRAKEAKDIRWISMVLADMGPGELRVPIQIEARSEKRGKITVEAKKITYLPLEMDQADASDTNQSDQG</sequence>
<gene>
    <name evidence="2" type="ordered locus">Hbal_0774</name>
</gene>
<dbReference type="Pfam" id="PF11306">
    <property type="entry name" value="DUF3108"/>
    <property type="match status" value="1"/>
</dbReference>
<keyword evidence="3" id="KW-1185">Reference proteome</keyword>
<dbReference type="HOGENOM" id="CLU_873676_0_0_5"/>
<evidence type="ECO:0000313" key="3">
    <source>
        <dbReference type="Proteomes" id="UP000002745"/>
    </source>
</evidence>
<dbReference type="EMBL" id="CP001678">
    <property type="protein sequence ID" value="ACT58468.1"/>
    <property type="molecule type" value="Genomic_DNA"/>
</dbReference>
<organism evidence="2 3">
    <name type="scientific">Hirschia baltica (strain ATCC 49814 / DSM 5838 / IFAM 1418)</name>
    <dbReference type="NCBI Taxonomy" id="582402"/>
    <lineage>
        <taxon>Bacteria</taxon>
        <taxon>Pseudomonadati</taxon>
        <taxon>Pseudomonadota</taxon>
        <taxon>Alphaproteobacteria</taxon>
        <taxon>Hyphomonadales</taxon>
        <taxon>Hyphomonadaceae</taxon>
        <taxon>Hirschia</taxon>
    </lineage>
</organism>
<dbReference type="eggNOG" id="ENOG503082Q">
    <property type="taxonomic scope" value="Bacteria"/>
</dbReference>
<protein>
    <recommendedName>
        <fullName evidence="4">DUF3108 domain-containing protein</fullName>
    </recommendedName>
</protein>
<dbReference type="RefSeq" id="WP_015826618.1">
    <property type="nucleotide sequence ID" value="NC_012982.1"/>
</dbReference>
<dbReference type="STRING" id="582402.Hbal_0774"/>
<dbReference type="Proteomes" id="UP000002745">
    <property type="component" value="Chromosome"/>
</dbReference>
<accession>C6XPI2</accession>